<proteinExistence type="predicted"/>
<organism evidence="2 3">
    <name type="scientific">Cephalotus follicularis</name>
    <name type="common">Albany pitcher plant</name>
    <dbReference type="NCBI Taxonomy" id="3775"/>
    <lineage>
        <taxon>Eukaryota</taxon>
        <taxon>Viridiplantae</taxon>
        <taxon>Streptophyta</taxon>
        <taxon>Embryophyta</taxon>
        <taxon>Tracheophyta</taxon>
        <taxon>Spermatophyta</taxon>
        <taxon>Magnoliopsida</taxon>
        <taxon>eudicotyledons</taxon>
        <taxon>Gunneridae</taxon>
        <taxon>Pentapetalae</taxon>
        <taxon>rosids</taxon>
        <taxon>fabids</taxon>
        <taxon>Oxalidales</taxon>
        <taxon>Cephalotaceae</taxon>
        <taxon>Cephalotus</taxon>
    </lineage>
</organism>
<evidence type="ECO:0000313" key="3">
    <source>
        <dbReference type="Proteomes" id="UP000187406"/>
    </source>
</evidence>
<dbReference type="InterPro" id="IPR007527">
    <property type="entry name" value="Znf_SWIM"/>
</dbReference>
<dbReference type="EMBL" id="BDDD01000620">
    <property type="protein sequence ID" value="GAV68216.1"/>
    <property type="molecule type" value="Genomic_DNA"/>
</dbReference>
<evidence type="ECO:0000313" key="2">
    <source>
        <dbReference type="EMBL" id="GAV68216.1"/>
    </source>
</evidence>
<keyword evidence="3" id="KW-1185">Reference proteome</keyword>
<dbReference type="Pfam" id="PF04434">
    <property type="entry name" value="SWIM"/>
    <property type="match status" value="1"/>
</dbReference>
<dbReference type="STRING" id="3775.A0A1Q3BJK2"/>
<protein>
    <submittedName>
        <fullName evidence="2">SWIM domain-containing protein</fullName>
    </submittedName>
</protein>
<accession>A0A1Q3BJK2</accession>
<dbReference type="AlphaFoldDB" id="A0A1Q3BJK2"/>
<gene>
    <name evidence="2" type="ORF">CFOL_v3_11719</name>
</gene>
<comment type="caution">
    <text evidence="2">The sequence shown here is derived from an EMBL/GenBank/DDBJ whole genome shotgun (WGS) entry which is preliminary data.</text>
</comment>
<name>A0A1Q3BJK2_CEPFO</name>
<feature type="domain" description="SWIM-type" evidence="1">
    <location>
        <begin position="3"/>
        <end position="19"/>
    </location>
</feature>
<reference evidence="3" key="1">
    <citation type="submission" date="2016-04" db="EMBL/GenBank/DDBJ databases">
        <title>Cephalotus genome sequencing.</title>
        <authorList>
            <person name="Fukushima K."/>
            <person name="Hasebe M."/>
            <person name="Fang X."/>
        </authorList>
    </citation>
    <scope>NUCLEOTIDE SEQUENCE [LARGE SCALE GENOMIC DNA]</scope>
    <source>
        <strain evidence="3">cv. St1</strain>
    </source>
</reference>
<dbReference type="InParanoid" id="A0A1Q3BJK2"/>
<evidence type="ECO:0000259" key="1">
    <source>
        <dbReference type="Pfam" id="PF04434"/>
    </source>
</evidence>
<sequence length="147" mass="17184">MENRHCSCQEWSISGIPCRDFVAYIPITRGNLEDLCDDYFSIKRYLKTYETPIHPLPKENLDIANDMKKLKPPTLRRLAGRPRGTRRRAPEEEGQRKISWIVKYTTCHKLGHNKKGCQRDGFSGDIPNQVSFKWITCFIILLNLFNN</sequence>
<dbReference type="GO" id="GO:0008270">
    <property type="term" value="F:zinc ion binding"/>
    <property type="evidence" value="ECO:0007669"/>
    <property type="project" value="InterPro"/>
</dbReference>
<dbReference type="Proteomes" id="UP000187406">
    <property type="component" value="Unassembled WGS sequence"/>
</dbReference>
<dbReference type="OrthoDB" id="1111462at2759"/>